<comment type="similarity">
    <text evidence="1">Belongs to the leucine-binding protein family.</text>
</comment>
<evidence type="ECO:0000256" key="2">
    <source>
        <dbReference type="ARBA" id="ARBA00022729"/>
    </source>
</evidence>
<comment type="caution">
    <text evidence="4">The sequence shown here is derived from an EMBL/GenBank/DDBJ whole genome shotgun (WGS) entry which is preliminary data.</text>
</comment>
<protein>
    <recommendedName>
        <fullName evidence="3">Leucine-binding protein domain-containing protein</fullName>
    </recommendedName>
</protein>
<dbReference type="Gene3D" id="3.40.50.2300">
    <property type="match status" value="2"/>
</dbReference>
<dbReference type="PANTHER" id="PTHR47151:SF2">
    <property type="entry name" value="AMINO ACID BINDING PROTEIN"/>
    <property type="match status" value="1"/>
</dbReference>
<evidence type="ECO:0000256" key="1">
    <source>
        <dbReference type="ARBA" id="ARBA00010062"/>
    </source>
</evidence>
<dbReference type="InterPro" id="IPR028081">
    <property type="entry name" value="Leu-bd"/>
</dbReference>
<dbReference type="PANTHER" id="PTHR47151">
    <property type="entry name" value="LEU/ILE/VAL-BINDING ABC TRANSPORTER SUBUNIT"/>
    <property type="match status" value="1"/>
</dbReference>
<gene>
    <name evidence="4" type="ORF">BKE38_21910</name>
</gene>
<sequence>RLRQPPHRLAGLGGVQGRMLRLVKAEATDAAQAGEAVRRLAQPANAAERVAAIFGTCASPLSLAASQASELAGLPYFELGAINDSITTRGFRYLFRACPRGSDFAALSLRATRWLLPALWQTPLAGLRIAILHEDAPYGQSVAGPQEAGLQGQAGLLGRFGYAPGGQDIPALVQRLRTADAQLLLHAGHASEVMLLFRAMREAGWRPRMVMGAAGGYSLADTAQALGPAFEGVMTVDFPPYAVAGRMGAEARALAEAYRSKYGHDPRSGHSLANNAGARIFFEALHRAGSLDREKIRAAVIGLDLDGQAAPMGWPADFDENGQNLAAQPVLAQWQGGRLVTVFPDTAAVATPLPTL</sequence>
<feature type="non-terminal residue" evidence="4">
    <location>
        <position position="1"/>
    </location>
</feature>
<evidence type="ECO:0000313" key="4">
    <source>
        <dbReference type="EMBL" id="ONG48466.1"/>
    </source>
</evidence>
<dbReference type="Pfam" id="PF13458">
    <property type="entry name" value="Peripla_BP_6"/>
    <property type="match status" value="1"/>
</dbReference>
<organism evidence="4 5">
    <name type="scientific">Teichococcus deserti</name>
    <dbReference type="NCBI Taxonomy" id="1817963"/>
    <lineage>
        <taxon>Bacteria</taxon>
        <taxon>Pseudomonadati</taxon>
        <taxon>Pseudomonadota</taxon>
        <taxon>Alphaproteobacteria</taxon>
        <taxon>Acetobacterales</taxon>
        <taxon>Roseomonadaceae</taxon>
        <taxon>Roseomonas</taxon>
    </lineage>
</organism>
<evidence type="ECO:0000313" key="5">
    <source>
        <dbReference type="Proteomes" id="UP000188879"/>
    </source>
</evidence>
<keyword evidence="5" id="KW-1185">Reference proteome</keyword>
<name>A0A1V2GWX5_9PROT</name>
<dbReference type="RefSeq" id="WP_076959424.1">
    <property type="nucleotide sequence ID" value="NZ_MLCO01000245.1"/>
</dbReference>
<dbReference type="OrthoDB" id="7251828at2"/>
<dbReference type="AlphaFoldDB" id="A0A1V2GWX5"/>
<dbReference type="EMBL" id="MLCO01000245">
    <property type="protein sequence ID" value="ONG48466.1"/>
    <property type="molecule type" value="Genomic_DNA"/>
</dbReference>
<proteinExistence type="inferred from homology"/>
<dbReference type="InterPro" id="IPR028082">
    <property type="entry name" value="Peripla_BP_I"/>
</dbReference>
<accession>A0A1V2GWX5</accession>
<feature type="domain" description="Leucine-binding protein" evidence="3">
    <location>
        <begin position="13"/>
        <end position="336"/>
    </location>
</feature>
<keyword evidence="2" id="KW-0732">Signal</keyword>
<evidence type="ECO:0000259" key="3">
    <source>
        <dbReference type="Pfam" id="PF13458"/>
    </source>
</evidence>
<dbReference type="SUPFAM" id="SSF53822">
    <property type="entry name" value="Periplasmic binding protein-like I"/>
    <property type="match status" value="1"/>
</dbReference>
<reference evidence="4 5" key="1">
    <citation type="submission" date="2016-10" db="EMBL/GenBank/DDBJ databases">
        <title>Draft Genome sequence of Roseomonas sp. strain M3.</title>
        <authorList>
            <person name="Subhash Y."/>
            <person name="Lee S."/>
        </authorList>
    </citation>
    <scope>NUCLEOTIDE SEQUENCE [LARGE SCALE GENOMIC DNA]</scope>
    <source>
        <strain evidence="4 5">M3</strain>
    </source>
</reference>
<dbReference type="Proteomes" id="UP000188879">
    <property type="component" value="Unassembled WGS sequence"/>
</dbReference>